<dbReference type="InterPro" id="IPR003615">
    <property type="entry name" value="HNH_nuc"/>
</dbReference>
<dbReference type="Pfam" id="PF13392">
    <property type="entry name" value="HNH_3"/>
    <property type="match status" value="1"/>
</dbReference>
<dbReference type="PROSITE" id="PS50943">
    <property type="entry name" value="HTH_CROC1"/>
    <property type="match status" value="1"/>
</dbReference>
<proteinExistence type="predicted"/>
<name>A0A8S5SWV3_9CAUD</name>
<dbReference type="CDD" id="cd00093">
    <property type="entry name" value="HTH_XRE"/>
    <property type="match status" value="1"/>
</dbReference>
<reference evidence="2" key="1">
    <citation type="journal article" date="2021" name="Proc. Natl. Acad. Sci. U.S.A.">
        <title>A Catalog of Tens of Thousands of Viruses from Human Metagenomes Reveals Hidden Associations with Chronic Diseases.</title>
        <authorList>
            <person name="Tisza M.J."/>
            <person name="Buck C.B."/>
        </authorList>
    </citation>
    <scope>NUCLEOTIDE SEQUENCE</scope>
    <source>
        <strain evidence="2">CtZHD14</strain>
    </source>
</reference>
<protein>
    <submittedName>
        <fullName evidence="2">Homing endonuclease</fullName>
    </submittedName>
</protein>
<evidence type="ECO:0000313" key="2">
    <source>
        <dbReference type="EMBL" id="DAF55167.1"/>
    </source>
</evidence>
<dbReference type="SUPFAM" id="SSF47413">
    <property type="entry name" value="lambda repressor-like DNA-binding domains"/>
    <property type="match status" value="1"/>
</dbReference>
<dbReference type="Gene3D" id="1.10.10.60">
    <property type="entry name" value="Homeodomain-like"/>
    <property type="match status" value="1"/>
</dbReference>
<feature type="domain" description="HTH cro/C1-type" evidence="1">
    <location>
        <begin position="137"/>
        <end position="164"/>
    </location>
</feature>
<dbReference type="GO" id="GO:0003677">
    <property type="term" value="F:DNA binding"/>
    <property type="evidence" value="ECO:0007669"/>
    <property type="project" value="InterPro"/>
</dbReference>
<dbReference type="InterPro" id="IPR001387">
    <property type="entry name" value="Cro/C1-type_HTH"/>
</dbReference>
<dbReference type="InterPro" id="IPR010982">
    <property type="entry name" value="Lambda_DNA-bd_dom_sf"/>
</dbReference>
<keyword evidence="2" id="KW-0378">Hydrolase</keyword>
<evidence type="ECO:0000259" key="1">
    <source>
        <dbReference type="PROSITE" id="PS50943"/>
    </source>
</evidence>
<accession>A0A8S5SWV3</accession>
<dbReference type="Pfam" id="PF02796">
    <property type="entry name" value="HTH_7"/>
    <property type="match status" value="1"/>
</dbReference>
<keyword evidence="2" id="KW-0255">Endonuclease</keyword>
<dbReference type="SUPFAM" id="SSF54060">
    <property type="entry name" value="His-Me finger endonucleases"/>
    <property type="match status" value="1"/>
</dbReference>
<organism evidence="2">
    <name type="scientific">Siphoviridae sp. ctZHD14</name>
    <dbReference type="NCBI Taxonomy" id="2827891"/>
    <lineage>
        <taxon>Viruses</taxon>
        <taxon>Duplodnaviria</taxon>
        <taxon>Heunggongvirae</taxon>
        <taxon>Uroviricota</taxon>
        <taxon>Caudoviricetes</taxon>
    </lineage>
</organism>
<keyword evidence="2" id="KW-0540">Nuclease</keyword>
<sequence>MKRRIHDFIPEIKDLYTITSDGEVFSDNSGKMKTRNKGNTQYQIINFMREDGSKKTFRLHRLVMMAFSPIENIEEMEINHKDGDKTNNSLENLEWCTSSQNQKHAFKNGLQKARRGEESNFSKLAKEDIDEIFRMRSAGMTQEKIANKIGCTRSNISYILSNKTWQV</sequence>
<dbReference type="Gene3D" id="3.90.75.20">
    <property type="match status" value="1"/>
</dbReference>
<dbReference type="EMBL" id="BK032687">
    <property type="protein sequence ID" value="DAF55167.1"/>
    <property type="molecule type" value="Genomic_DNA"/>
</dbReference>
<dbReference type="InterPro" id="IPR006120">
    <property type="entry name" value="Resolvase_HTH_dom"/>
</dbReference>
<dbReference type="SMART" id="SM00507">
    <property type="entry name" value="HNHc"/>
    <property type="match status" value="1"/>
</dbReference>
<dbReference type="GO" id="GO:0004519">
    <property type="term" value="F:endonuclease activity"/>
    <property type="evidence" value="ECO:0007669"/>
    <property type="project" value="UniProtKB-KW"/>
</dbReference>
<dbReference type="GO" id="GO:0000150">
    <property type="term" value="F:DNA strand exchange activity"/>
    <property type="evidence" value="ECO:0007669"/>
    <property type="project" value="InterPro"/>
</dbReference>
<dbReference type="InterPro" id="IPR044925">
    <property type="entry name" value="His-Me_finger_sf"/>
</dbReference>